<dbReference type="GO" id="GO:0043023">
    <property type="term" value="F:ribosomal large subunit binding"/>
    <property type="evidence" value="ECO:0007669"/>
    <property type="project" value="TreeGrafter"/>
</dbReference>
<reference evidence="3" key="1">
    <citation type="submission" date="2015-06" db="EMBL/GenBank/DDBJ databases">
        <authorList>
            <person name="Parisi A."/>
            <person name="Chiara M."/>
            <person name="Florio D."/>
            <person name="Miccolupo A."/>
            <person name="Manzari C."/>
            <person name="Mion D."/>
            <person name="Caruso M."/>
            <person name="D'erchia A.M."/>
            <person name="Zanoni R."/>
        </authorList>
    </citation>
    <scope>NUCLEOTIDE SEQUENCE [LARGE SCALE GENOMIC DNA]</scope>
    <source>
        <strain evidence="3">73/13</strain>
    </source>
</reference>
<dbReference type="RefSeq" id="WP_099462207.1">
    <property type="nucleotide sequence ID" value="NZ_CP041617.1"/>
</dbReference>
<proteinExistence type="predicted"/>
<evidence type="ECO:0000313" key="3">
    <source>
        <dbReference type="Proteomes" id="UP000237472"/>
    </source>
</evidence>
<dbReference type="PANTHER" id="PTHR15239:SF6">
    <property type="entry name" value="RIBOSOME QUALITY CONTROL COMPLEX SUBUNIT NEMF"/>
    <property type="match status" value="1"/>
</dbReference>
<dbReference type="EMBL" id="LDWY01000081">
    <property type="protein sequence ID" value="PHY89887.1"/>
    <property type="molecule type" value="Genomic_DNA"/>
</dbReference>
<protein>
    <submittedName>
        <fullName evidence="2">Ferrous iron transporter A</fullName>
    </submittedName>
</protein>
<name>A0A2G4R014_9BACT</name>
<gene>
    <name evidence="2" type="ORF">AA994_06570</name>
</gene>
<dbReference type="PANTHER" id="PTHR15239">
    <property type="entry name" value="NUCLEAR EXPORT MEDIATOR FACTOR NEMF"/>
    <property type="match status" value="1"/>
</dbReference>
<dbReference type="GeneID" id="77266345"/>
<feature type="coiled-coil region" evidence="1">
    <location>
        <begin position="188"/>
        <end position="215"/>
    </location>
</feature>
<comment type="caution">
    <text evidence="2">The sequence shown here is derived from an EMBL/GenBank/DDBJ whole genome shotgun (WGS) entry which is preliminary data.</text>
</comment>
<evidence type="ECO:0000313" key="2">
    <source>
        <dbReference type="EMBL" id="PHY89887.1"/>
    </source>
</evidence>
<sequence length="436" mass="51377">MKYTELVQICEFLKQYKRLDFIRRIDDNVLCLSFDKVYYVFDLNKNESGIYTANLKMKSYNAPFDYALKKYFSNALIKELKVLENNRILCLKVELNKSYKSYESVIYFEFTGKNTNAIITDSKGLILEALRHIDKSYRQVKPNLMLLELKPFKMDTNFVKIEDFKAYFEEKFHALYSKKFLQIQGVKLILLQGKIEKLKNRLNALESEEDLLLMAMKLSQKADILFANLSVLKEYERNFKLLDFEGKEVEFVLENSPKMSANLYYKLAKKLKQKAKNICLQRENLEEKLEFLFALKKMVQNCQSLFELEILLPKKSKKELVKKDENELGIASFYYKEFKICVGKNEKGNIYLLKNTKKNDVWLHIKDVPSSHTFIIHNKQNISQEVLEFAAKLCVSFSKLNPGSVLVDYTTRNFVKIREKAFVNYTNYKTLSVLKE</sequence>
<dbReference type="Pfam" id="PF05833">
    <property type="entry name" value="NFACT_N"/>
    <property type="match status" value="2"/>
</dbReference>
<dbReference type="Proteomes" id="UP000237472">
    <property type="component" value="Unassembled WGS sequence"/>
</dbReference>
<keyword evidence="1" id="KW-0175">Coiled coil</keyword>
<evidence type="ECO:0000256" key="1">
    <source>
        <dbReference type="SAM" id="Coils"/>
    </source>
</evidence>
<dbReference type="Gene3D" id="2.30.310.10">
    <property type="entry name" value="ibrinogen binding protein from staphylococcus aureus domain"/>
    <property type="match status" value="1"/>
</dbReference>
<dbReference type="GO" id="GO:0000049">
    <property type="term" value="F:tRNA binding"/>
    <property type="evidence" value="ECO:0007669"/>
    <property type="project" value="TreeGrafter"/>
</dbReference>
<organism evidence="2 3">
    <name type="scientific">Campylobacter vulpis</name>
    <dbReference type="NCBI Taxonomy" id="1655500"/>
    <lineage>
        <taxon>Bacteria</taxon>
        <taxon>Pseudomonadati</taxon>
        <taxon>Campylobacterota</taxon>
        <taxon>Epsilonproteobacteria</taxon>
        <taxon>Campylobacterales</taxon>
        <taxon>Campylobacteraceae</taxon>
        <taxon>Campylobacter</taxon>
    </lineage>
</organism>
<dbReference type="InterPro" id="IPR051608">
    <property type="entry name" value="RQC_Subunit_NEMF"/>
</dbReference>
<dbReference type="OrthoDB" id="9766163at2"/>
<dbReference type="GO" id="GO:0072344">
    <property type="term" value="P:rescue of stalled ribosome"/>
    <property type="evidence" value="ECO:0007669"/>
    <property type="project" value="TreeGrafter"/>
</dbReference>
<dbReference type="AlphaFoldDB" id="A0A2G4R014"/>
<dbReference type="GO" id="GO:1990112">
    <property type="term" value="C:RQC complex"/>
    <property type="evidence" value="ECO:0007669"/>
    <property type="project" value="TreeGrafter"/>
</dbReference>
<accession>A0A2G4R014</accession>